<feature type="domain" description="TauD/TfdA-like" evidence="5">
    <location>
        <begin position="52"/>
        <end position="369"/>
    </location>
</feature>
<dbReference type="Gene3D" id="3.60.130.10">
    <property type="entry name" value="Clavaminate synthase-like"/>
    <property type="match status" value="1"/>
</dbReference>
<keyword evidence="6" id="KW-0223">Dioxygenase</keyword>
<dbReference type="PATRIC" id="fig|378806.16.peg.3357"/>
<dbReference type="GO" id="GO:0016706">
    <property type="term" value="F:2-oxoglutarate-dependent dioxygenase activity"/>
    <property type="evidence" value="ECO:0007669"/>
    <property type="project" value="UniProtKB-ARBA"/>
</dbReference>
<evidence type="ECO:0000313" key="6">
    <source>
        <dbReference type="EMBL" id="EAU64418.1"/>
    </source>
</evidence>
<dbReference type="InterPro" id="IPR042098">
    <property type="entry name" value="TauD-like_sf"/>
</dbReference>
<keyword evidence="3" id="KW-0045">Antibiotic biosynthesis</keyword>
<dbReference type="InterPro" id="IPR003819">
    <property type="entry name" value="TauD/TfdA-like"/>
</dbReference>
<comment type="caution">
    <text evidence="6">The sequence shown here is derived from an EMBL/GenBank/DDBJ whole genome shotgun (WGS) entry which is preliminary data.</text>
</comment>
<feature type="region of interest" description="Disordered" evidence="4">
    <location>
        <begin position="1"/>
        <end position="43"/>
    </location>
</feature>
<dbReference type="AlphaFoldDB" id="Q08V96"/>
<dbReference type="PANTHER" id="PTHR10696">
    <property type="entry name" value="GAMMA-BUTYROBETAINE HYDROXYLASE-RELATED"/>
    <property type="match status" value="1"/>
</dbReference>
<dbReference type="PANTHER" id="PTHR10696:SF56">
    <property type="entry name" value="TAUD_TFDA-LIKE DOMAIN-CONTAINING PROTEIN"/>
    <property type="match status" value="1"/>
</dbReference>
<accession>Q08V96</accession>
<dbReference type="EMBL" id="AAMD01000118">
    <property type="protein sequence ID" value="EAU64418.1"/>
    <property type="molecule type" value="Genomic_DNA"/>
</dbReference>
<evidence type="ECO:0000313" key="7">
    <source>
        <dbReference type="Proteomes" id="UP000032702"/>
    </source>
</evidence>
<protein>
    <submittedName>
        <fullName evidence="6">Taurine catabolism dioxygenase TauD, TfdA family</fullName>
    </submittedName>
</protein>
<evidence type="ECO:0000256" key="4">
    <source>
        <dbReference type="SAM" id="MobiDB-lite"/>
    </source>
</evidence>
<reference evidence="6 7" key="1">
    <citation type="submission" date="2006-04" db="EMBL/GenBank/DDBJ databases">
        <authorList>
            <person name="Nierman W.C."/>
        </authorList>
    </citation>
    <scope>NUCLEOTIDE SEQUENCE [LARGE SCALE GENOMIC DNA]</scope>
    <source>
        <strain evidence="6 7">DW4/3-1</strain>
    </source>
</reference>
<gene>
    <name evidence="6" type="ORF">STIAU_5498</name>
</gene>
<evidence type="ECO:0000256" key="1">
    <source>
        <dbReference type="ARBA" id="ARBA00001954"/>
    </source>
</evidence>
<sequence length="376" mass="42163">MACWRPGCAPSRSTGTPSCATPPSANSPNPAPPAQSPAMPSEPLTYTYSGEPILPFIERHAAQIQEGLLQHGAVRFKGFGITDASTFERAAKAIDPELKDDYLGTSPRNRMSGYVFSASELPPHFPIMQHCEMSFLPHAPRKLFFWCRVAPPEGGETPICDFAAVYDGLNPDIRREFEDKGITTLRNYAGPGQKGKSLKQLKPWPDMFLTTDKNRVNAICREHELEPHWLPGDALRLINTRPAIKVHPIHGKKVWYNHTQVFHSASAQLEYSHIASHQKTLRGYGLKLFLKLNDLWESASQRPEERAMHVTFGNGEEIPRAYVSHLMDVIWKNLHIAPWQAGDMIAIDNYRTAHGRLPYKGPREVNVCWAADTAAR</sequence>
<evidence type="ECO:0000259" key="5">
    <source>
        <dbReference type="Pfam" id="PF02668"/>
    </source>
</evidence>
<evidence type="ECO:0000256" key="2">
    <source>
        <dbReference type="ARBA" id="ARBA00023002"/>
    </source>
</evidence>
<organism evidence="6 7">
    <name type="scientific">Stigmatella aurantiaca (strain DW4/3-1)</name>
    <dbReference type="NCBI Taxonomy" id="378806"/>
    <lineage>
        <taxon>Bacteria</taxon>
        <taxon>Pseudomonadati</taxon>
        <taxon>Myxococcota</taxon>
        <taxon>Myxococcia</taxon>
        <taxon>Myxococcales</taxon>
        <taxon>Cystobacterineae</taxon>
        <taxon>Archangiaceae</taxon>
        <taxon>Stigmatella</taxon>
    </lineage>
</organism>
<dbReference type="GO" id="GO:0017000">
    <property type="term" value="P:antibiotic biosynthetic process"/>
    <property type="evidence" value="ECO:0007669"/>
    <property type="project" value="UniProtKB-KW"/>
</dbReference>
<evidence type="ECO:0000256" key="3">
    <source>
        <dbReference type="ARBA" id="ARBA00023194"/>
    </source>
</evidence>
<dbReference type="Proteomes" id="UP000032702">
    <property type="component" value="Unassembled WGS sequence"/>
</dbReference>
<comment type="cofactor">
    <cofactor evidence="1">
        <name>Fe(2+)</name>
        <dbReference type="ChEBI" id="CHEBI:29033"/>
    </cofactor>
</comment>
<dbReference type="InterPro" id="IPR050411">
    <property type="entry name" value="AlphaKG_dependent_hydroxylases"/>
</dbReference>
<keyword evidence="2" id="KW-0560">Oxidoreductase</keyword>
<proteinExistence type="predicted"/>
<dbReference type="Pfam" id="PF02668">
    <property type="entry name" value="TauD"/>
    <property type="match status" value="1"/>
</dbReference>
<name>Q08V96_STIAD</name>
<dbReference type="OrthoDB" id="9769888at2"/>
<dbReference type="SUPFAM" id="SSF51197">
    <property type="entry name" value="Clavaminate synthase-like"/>
    <property type="match status" value="1"/>
</dbReference>
<feature type="compositionally biased region" description="Low complexity" evidence="4">
    <location>
        <begin position="17"/>
        <end position="28"/>
    </location>
</feature>